<proteinExistence type="predicted"/>
<protein>
    <submittedName>
        <fullName evidence="1">Uncharacterized protein</fullName>
    </submittedName>
</protein>
<accession>A0ABN8ANT8</accession>
<evidence type="ECO:0000313" key="2">
    <source>
        <dbReference type="Proteomes" id="UP000839052"/>
    </source>
</evidence>
<sequence length="88" mass="10137">MNKKLLELLDGAEDKYPHTLEQNFPHIISKIIELWGSPPLDQYFIDLMLHTRAVPREGFPPTVAKEIFDLNLINDEQIKAKQGVPISR</sequence>
<name>A0ABN8ANT8_9PROT</name>
<reference evidence="1 2" key="1">
    <citation type="submission" date="2021-10" db="EMBL/GenBank/DDBJ databases">
        <authorList>
            <person name="Koch H."/>
        </authorList>
    </citation>
    <scope>NUCLEOTIDE SEQUENCE [LARGE SCALE GENOMIC DNA]</scope>
    <source>
        <strain evidence="1">6680</strain>
    </source>
</reference>
<dbReference type="Proteomes" id="UP000839052">
    <property type="component" value="Chromosome"/>
</dbReference>
<keyword evidence="2" id="KW-1185">Reference proteome</keyword>
<gene>
    <name evidence="1" type="ORF">NTG6680_1608</name>
</gene>
<dbReference type="EMBL" id="OU912926">
    <property type="protein sequence ID" value="CAG9932861.1"/>
    <property type="molecule type" value="Genomic_DNA"/>
</dbReference>
<evidence type="ECO:0000313" key="1">
    <source>
        <dbReference type="EMBL" id="CAG9932861.1"/>
    </source>
</evidence>
<organism evidence="1 2">
    <name type="scientific">Candidatus Nitrotoga arctica</name>
    <dbReference type="NCBI Taxonomy" id="453162"/>
    <lineage>
        <taxon>Bacteria</taxon>
        <taxon>Pseudomonadati</taxon>
        <taxon>Pseudomonadota</taxon>
        <taxon>Betaproteobacteria</taxon>
        <taxon>Nitrosomonadales</taxon>
        <taxon>Gallionellaceae</taxon>
        <taxon>Candidatus Nitrotoga</taxon>
    </lineage>
</organism>
<dbReference type="RefSeq" id="WP_239796742.1">
    <property type="nucleotide sequence ID" value="NZ_OU912926.1"/>
</dbReference>